<dbReference type="PROSITE" id="PS51257">
    <property type="entry name" value="PROKAR_LIPOPROTEIN"/>
    <property type="match status" value="1"/>
</dbReference>
<gene>
    <name evidence="4" type="ORF">ACFQIC_14545</name>
</gene>
<dbReference type="EMBL" id="JBHSZV010000037">
    <property type="protein sequence ID" value="MFC7063045.1"/>
    <property type="molecule type" value="Genomic_DNA"/>
</dbReference>
<evidence type="ECO:0000313" key="5">
    <source>
        <dbReference type="Proteomes" id="UP001596410"/>
    </source>
</evidence>
<name>A0ABW2ELT3_9BACI</name>
<proteinExistence type="predicted"/>
<comment type="caution">
    <text evidence="4">The sequence shown here is derived from an EMBL/GenBank/DDBJ whole genome shotgun (WGS) entry which is preliminary data.</text>
</comment>
<dbReference type="Pfam" id="PF18652">
    <property type="entry name" value="Adhesin_P1_N"/>
    <property type="match status" value="1"/>
</dbReference>
<reference evidence="5" key="1">
    <citation type="journal article" date="2019" name="Int. J. Syst. Evol. Microbiol.">
        <title>The Global Catalogue of Microorganisms (GCM) 10K type strain sequencing project: providing services to taxonomists for standard genome sequencing and annotation.</title>
        <authorList>
            <consortium name="The Broad Institute Genomics Platform"/>
            <consortium name="The Broad Institute Genome Sequencing Center for Infectious Disease"/>
            <person name="Wu L."/>
            <person name="Ma J."/>
        </authorList>
    </citation>
    <scope>NUCLEOTIDE SEQUENCE [LARGE SCALE GENOMIC DNA]</scope>
    <source>
        <strain evidence="5">CGMCC 4.1621</strain>
    </source>
</reference>
<feature type="signal peptide" evidence="2">
    <location>
        <begin position="1"/>
        <end position="17"/>
    </location>
</feature>
<evidence type="ECO:0000256" key="2">
    <source>
        <dbReference type="SAM" id="SignalP"/>
    </source>
</evidence>
<keyword evidence="5" id="KW-1185">Reference proteome</keyword>
<evidence type="ECO:0000313" key="4">
    <source>
        <dbReference type="EMBL" id="MFC7063045.1"/>
    </source>
</evidence>
<accession>A0ABW2ELT3</accession>
<feature type="compositionally biased region" description="Basic and acidic residues" evidence="1">
    <location>
        <begin position="41"/>
        <end position="55"/>
    </location>
</feature>
<keyword evidence="2" id="KW-0732">Signal</keyword>
<evidence type="ECO:0000259" key="3">
    <source>
        <dbReference type="Pfam" id="PF18652"/>
    </source>
</evidence>
<sequence length="218" mass="24244">MKKFTILIFVLILSLLAACSSDESGNDTTEEPSTSAEGENTEEKTENEKDGEKVEVDKGLLNVEVTLPASMVEGQNMDQITAEAKEQGVKEVTQNDNGSVTYKMSKSAHKEMLKETKKGVVESVEEVKNSGDYSSVQDITYNDNFTEFTMVVDQKKYENSMDGFATMTLGMSGMMYQVFEGKGEDEYSVNITIENTSGEEFDEVKYPEAIEQMENNSQ</sequence>
<feature type="chain" id="PRO_5047422295" description="Antigen I/II N-terminal domain-containing protein" evidence="2">
    <location>
        <begin position="18"/>
        <end position="218"/>
    </location>
</feature>
<dbReference type="Proteomes" id="UP001596410">
    <property type="component" value="Unassembled WGS sequence"/>
</dbReference>
<protein>
    <recommendedName>
        <fullName evidence="3">Antigen I/II N-terminal domain-containing protein</fullName>
    </recommendedName>
</protein>
<dbReference type="InterPro" id="IPR041324">
    <property type="entry name" value="AgI/II_N"/>
</dbReference>
<organism evidence="4 5">
    <name type="scientific">Halobacillus seohaensis</name>
    <dbReference type="NCBI Taxonomy" id="447421"/>
    <lineage>
        <taxon>Bacteria</taxon>
        <taxon>Bacillati</taxon>
        <taxon>Bacillota</taxon>
        <taxon>Bacilli</taxon>
        <taxon>Bacillales</taxon>
        <taxon>Bacillaceae</taxon>
        <taxon>Halobacillus</taxon>
    </lineage>
</organism>
<feature type="domain" description="Antigen I/II N-terminal" evidence="3">
    <location>
        <begin position="63"/>
        <end position="162"/>
    </location>
</feature>
<evidence type="ECO:0000256" key="1">
    <source>
        <dbReference type="SAM" id="MobiDB-lite"/>
    </source>
</evidence>
<dbReference type="RefSeq" id="WP_204711588.1">
    <property type="nucleotide sequence ID" value="NZ_JBHSZV010000037.1"/>
</dbReference>
<feature type="region of interest" description="Disordered" evidence="1">
    <location>
        <begin position="21"/>
        <end position="55"/>
    </location>
</feature>